<sequence length="77" mass="8452">MSSQKQRPEPRIEPIPEELDSAQAKLVLLCLEATGGATVDDLGDLLAMKKLSILSLLNELSSEDLIERRGEEYVVAN</sequence>
<dbReference type="InterPro" id="IPR036388">
    <property type="entry name" value="WH-like_DNA-bd_sf"/>
</dbReference>
<protein>
    <recommendedName>
        <fullName evidence="3">MarR family transcriptional regulator</fullName>
    </recommendedName>
</protein>
<reference evidence="1 2" key="1">
    <citation type="journal article" date="2014" name="PLoS Genet.">
        <title>Phylogenetically driven sequencing of extremely halophilic archaea reveals strategies for static and dynamic osmo-response.</title>
        <authorList>
            <person name="Becker E.A."/>
            <person name="Seitzer P.M."/>
            <person name="Tritt A."/>
            <person name="Larsen D."/>
            <person name="Krusor M."/>
            <person name="Yao A.I."/>
            <person name="Wu D."/>
            <person name="Madern D."/>
            <person name="Eisen J.A."/>
            <person name="Darling A.E."/>
            <person name="Facciotti M.T."/>
        </authorList>
    </citation>
    <scope>NUCLEOTIDE SEQUENCE [LARGE SCALE GENOMIC DNA]</scope>
    <source>
        <strain evidence="1 2">JCM 13891</strain>
    </source>
</reference>
<dbReference type="Gene3D" id="1.10.10.10">
    <property type="entry name" value="Winged helix-like DNA-binding domain superfamily/Winged helix DNA-binding domain"/>
    <property type="match status" value="1"/>
</dbReference>
<evidence type="ECO:0000313" key="2">
    <source>
        <dbReference type="Proteomes" id="UP000011657"/>
    </source>
</evidence>
<dbReference type="Proteomes" id="UP000011657">
    <property type="component" value="Unassembled WGS sequence"/>
</dbReference>
<dbReference type="PATRIC" id="fig|1227488.3.peg.3361"/>
<evidence type="ECO:0008006" key="3">
    <source>
        <dbReference type="Google" id="ProtNLM"/>
    </source>
</evidence>
<gene>
    <name evidence="1" type="ORF">C477_16800</name>
</gene>
<evidence type="ECO:0000313" key="1">
    <source>
        <dbReference type="EMBL" id="ELZ16172.1"/>
    </source>
</evidence>
<dbReference type="SUPFAM" id="SSF46785">
    <property type="entry name" value="Winged helix' DNA-binding domain"/>
    <property type="match status" value="1"/>
</dbReference>
<comment type="caution">
    <text evidence="1">The sequence shown here is derived from an EMBL/GenBank/DDBJ whole genome shotgun (WGS) entry which is preliminary data.</text>
</comment>
<proteinExistence type="predicted"/>
<name>M0C1F1_9EURY</name>
<accession>M0C1F1</accession>
<dbReference type="InterPro" id="IPR036390">
    <property type="entry name" value="WH_DNA-bd_sf"/>
</dbReference>
<dbReference type="EMBL" id="AOIS01000054">
    <property type="protein sequence ID" value="ELZ16172.1"/>
    <property type="molecule type" value="Genomic_DNA"/>
</dbReference>
<dbReference type="AlphaFoldDB" id="M0C1F1"/>
<dbReference type="OrthoDB" id="182995at2157"/>
<dbReference type="eggNOG" id="arCOG08021">
    <property type="taxonomic scope" value="Archaea"/>
</dbReference>
<dbReference type="RefSeq" id="WP_008895636.1">
    <property type="nucleotide sequence ID" value="NZ_AOIS01000054.1"/>
</dbReference>
<keyword evidence="2" id="KW-1185">Reference proteome</keyword>
<organism evidence="1 2">
    <name type="scientific">Haloterrigena salina JCM 13891</name>
    <dbReference type="NCBI Taxonomy" id="1227488"/>
    <lineage>
        <taxon>Archaea</taxon>
        <taxon>Methanobacteriati</taxon>
        <taxon>Methanobacteriota</taxon>
        <taxon>Stenosarchaea group</taxon>
        <taxon>Halobacteria</taxon>
        <taxon>Halobacteriales</taxon>
        <taxon>Natrialbaceae</taxon>
        <taxon>Haloterrigena</taxon>
    </lineage>
</organism>